<organism evidence="1 2">
    <name type="scientific">Carya illinoinensis</name>
    <name type="common">Pecan</name>
    <dbReference type="NCBI Taxonomy" id="32201"/>
    <lineage>
        <taxon>Eukaryota</taxon>
        <taxon>Viridiplantae</taxon>
        <taxon>Streptophyta</taxon>
        <taxon>Embryophyta</taxon>
        <taxon>Tracheophyta</taxon>
        <taxon>Spermatophyta</taxon>
        <taxon>Magnoliopsida</taxon>
        <taxon>eudicotyledons</taxon>
        <taxon>Gunneridae</taxon>
        <taxon>Pentapetalae</taxon>
        <taxon>rosids</taxon>
        <taxon>fabids</taxon>
        <taxon>Fagales</taxon>
        <taxon>Juglandaceae</taxon>
        <taxon>Carya</taxon>
    </lineage>
</organism>
<name>A0A8T1RB93_CARIL</name>
<sequence length="147" mass="16523">MMQKTLKGKEDHDEEKGALGIWDCGSPLYDSYELVSVTHIIDRHLMSLPYLGGSKRNFFLARSFSRANDQVLPTTSINVSNSASSSRRRTCEGSASAAMVTSLDKFDVRKLLKRKLNLGGTGRKENPEKTKTWLSALLKRIGFWKKI</sequence>
<proteinExistence type="predicted"/>
<accession>A0A8T1RB93</accession>
<gene>
    <name evidence="1" type="ORF">CIPAW_02G039100</name>
</gene>
<comment type="caution">
    <text evidence="1">The sequence shown here is derived from an EMBL/GenBank/DDBJ whole genome shotgun (WGS) entry which is preliminary data.</text>
</comment>
<dbReference type="PANTHER" id="PTHR33978">
    <property type="entry name" value="SERINE/THREONINE-KINASE"/>
    <property type="match status" value="1"/>
</dbReference>
<evidence type="ECO:0000313" key="2">
    <source>
        <dbReference type="Proteomes" id="UP000811609"/>
    </source>
</evidence>
<dbReference type="PANTHER" id="PTHR33978:SF19">
    <property type="match status" value="1"/>
</dbReference>
<reference evidence="1" key="1">
    <citation type="submission" date="2020-12" db="EMBL/GenBank/DDBJ databases">
        <title>WGS assembly of Carya illinoinensis cv. Pawnee.</title>
        <authorList>
            <person name="Platts A."/>
            <person name="Shu S."/>
            <person name="Wright S."/>
            <person name="Barry K."/>
            <person name="Edger P."/>
            <person name="Pires J.C."/>
            <person name="Schmutz J."/>
        </authorList>
    </citation>
    <scope>NUCLEOTIDE SEQUENCE</scope>
    <source>
        <tissue evidence="1">Leaf</tissue>
    </source>
</reference>
<dbReference type="EMBL" id="CM031810">
    <property type="protein sequence ID" value="KAG6663653.1"/>
    <property type="molecule type" value="Genomic_DNA"/>
</dbReference>
<dbReference type="AlphaFoldDB" id="A0A8T1RB93"/>
<evidence type="ECO:0000313" key="1">
    <source>
        <dbReference type="EMBL" id="KAG6663653.1"/>
    </source>
</evidence>
<protein>
    <submittedName>
        <fullName evidence="1">Uncharacterized protein</fullName>
    </submittedName>
</protein>
<keyword evidence="2" id="KW-1185">Reference proteome</keyword>
<dbReference type="Proteomes" id="UP000811609">
    <property type="component" value="Chromosome 2"/>
</dbReference>